<evidence type="ECO:0000313" key="2">
    <source>
        <dbReference type="Proteomes" id="UP001431783"/>
    </source>
</evidence>
<reference evidence="1 2" key="1">
    <citation type="submission" date="2023-03" db="EMBL/GenBank/DDBJ databases">
        <title>Genome insight into feeding habits of ladybird beetles.</title>
        <authorList>
            <person name="Li H.-S."/>
            <person name="Huang Y.-H."/>
            <person name="Pang H."/>
        </authorList>
    </citation>
    <scope>NUCLEOTIDE SEQUENCE [LARGE SCALE GENOMIC DNA]</scope>
    <source>
        <strain evidence="1">SYSU_2023b</strain>
        <tissue evidence="1">Whole body</tissue>
    </source>
</reference>
<dbReference type="EMBL" id="JARQZJ010000091">
    <property type="protein sequence ID" value="KAK9883818.1"/>
    <property type="molecule type" value="Genomic_DNA"/>
</dbReference>
<dbReference type="Proteomes" id="UP001431783">
    <property type="component" value="Unassembled WGS sequence"/>
</dbReference>
<accession>A0AAW1UTG1</accession>
<feature type="non-terminal residue" evidence="1">
    <location>
        <position position="1"/>
    </location>
</feature>
<proteinExistence type="predicted"/>
<keyword evidence="2" id="KW-1185">Reference proteome</keyword>
<organism evidence="1 2">
    <name type="scientific">Henosepilachna vigintioctopunctata</name>
    <dbReference type="NCBI Taxonomy" id="420089"/>
    <lineage>
        <taxon>Eukaryota</taxon>
        <taxon>Metazoa</taxon>
        <taxon>Ecdysozoa</taxon>
        <taxon>Arthropoda</taxon>
        <taxon>Hexapoda</taxon>
        <taxon>Insecta</taxon>
        <taxon>Pterygota</taxon>
        <taxon>Neoptera</taxon>
        <taxon>Endopterygota</taxon>
        <taxon>Coleoptera</taxon>
        <taxon>Polyphaga</taxon>
        <taxon>Cucujiformia</taxon>
        <taxon>Coccinelloidea</taxon>
        <taxon>Coccinellidae</taxon>
        <taxon>Epilachninae</taxon>
        <taxon>Epilachnini</taxon>
        <taxon>Henosepilachna</taxon>
    </lineage>
</organism>
<evidence type="ECO:0000313" key="1">
    <source>
        <dbReference type="EMBL" id="KAK9883818.1"/>
    </source>
</evidence>
<protein>
    <submittedName>
        <fullName evidence="1">Uncharacterized protein</fullName>
    </submittedName>
</protein>
<dbReference type="AlphaFoldDB" id="A0AAW1UTG1"/>
<gene>
    <name evidence="1" type="ORF">WA026_002014</name>
</gene>
<comment type="caution">
    <text evidence="1">The sequence shown here is derived from an EMBL/GenBank/DDBJ whole genome shotgun (WGS) entry which is preliminary data.</text>
</comment>
<sequence length="145" mass="17053">VYNIMSTLKLALEQRKTDCFFGFETRKMLHSLKLKSPTESDGIQKNLVLFIYKCLAHFNKWFDFDESNWLCEILGLNLKQEIQFDDCETILENLNLEAEINIDINDLYSEINIVNEIFLKVKDTKSFGNINASQKWQHISKHTDN</sequence>
<name>A0AAW1UTG1_9CUCU</name>